<sequence>MLAKIDKSGEVAVAVFTRQFYYTIDEVWPYLTDNNKLQQWFSELEIQELKKGSEILFDMQDGNYERMEIHEVEPKSIFAFTWDKNSVRFELEANSFGCKLVFKEYLHEVTDHTPKDLAGWHVCLEVIQALLDGTTIRNRRSLWNRWYLKYQEEIKEAGL</sequence>
<dbReference type="InterPro" id="IPR023393">
    <property type="entry name" value="START-like_dom_sf"/>
</dbReference>
<evidence type="ECO:0000313" key="3">
    <source>
        <dbReference type="EMBL" id="PAV30658.1"/>
    </source>
</evidence>
<dbReference type="Gene3D" id="3.30.530.20">
    <property type="match status" value="1"/>
</dbReference>
<feature type="domain" description="Activator of Hsp90 ATPase homologue 1/2-like C-terminal" evidence="2">
    <location>
        <begin position="23"/>
        <end position="131"/>
    </location>
</feature>
<comment type="similarity">
    <text evidence="1">Belongs to the AHA1 family.</text>
</comment>
<keyword evidence="4" id="KW-1185">Reference proteome</keyword>
<dbReference type="Pfam" id="PF08327">
    <property type="entry name" value="AHSA1"/>
    <property type="match status" value="1"/>
</dbReference>
<dbReference type="AlphaFoldDB" id="A0A2A2IH18"/>
<dbReference type="OrthoDB" id="9803476at2"/>
<evidence type="ECO:0000259" key="2">
    <source>
        <dbReference type="Pfam" id="PF08327"/>
    </source>
</evidence>
<dbReference type="Proteomes" id="UP000218887">
    <property type="component" value="Unassembled WGS sequence"/>
</dbReference>
<protein>
    <submittedName>
        <fullName evidence="3">Activator of Hsp90 ATPase 1 family protein</fullName>
    </submittedName>
</protein>
<comment type="caution">
    <text evidence="3">The sequence shown here is derived from an EMBL/GenBank/DDBJ whole genome shotgun (WGS) entry which is preliminary data.</text>
</comment>
<name>A0A2A2IH18_9BACI</name>
<evidence type="ECO:0000313" key="4">
    <source>
        <dbReference type="Proteomes" id="UP000218887"/>
    </source>
</evidence>
<reference evidence="3 4" key="1">
    <citation type="submission" date="2017-08" db="EMBL/GenBank/DDBJ databases">
        <title>Virgibacillus indicus sp. nov. and Virgibacillus profoundi sp. nov, two moderately halophilic bacteria isolated from marine sediment by using the Microfluidic Streak Plate.</title>
        <authorList>
            <person name="Xu B."/>
            <person name="Hu B."/>
            <person name="Wang J."/>
            <person name="Zhu Y."/>
            <person name="Huang L."/>
            <person name="Du W."/>
            <person name="Huang Y."/>
        </authorList>
    </citation>
    <scope>NUCLEOTIDE SEQUENCE [LARGE SCALE GENOMIC DNA]</scope>
    <source>
        <strain evidence="3 4">IO3-P3-H5</strain>
    </source>
</reference>
<gene>
    <name evidence="3" type="ORF">CIL05_06030</name>
</gene>
<dbReference type="InterPro" id="IPR013538">
    <property type="entry name" value="ASHA1/2-like_C"/>
</dbReference>
<proteinExistence type="inferred from homology"/>
<dbReference type="CDD" id="cd08899">
    <property type="entry name" value="SRPBCC_CalC_Aha1-like_6"/>
    <property type="match status" value="1"/>
</dbReference>
<dbReference type="RefSeq" id="WP_095654624.1">
    <property type="nucleotide sequence ID" value="NZ_NPOA01000003.1"/>
</dbReference>
<dbReference type="EMBL" id="NPOA01000003">
    <property type="protein sequence ID" value="PAV30658.1"/>
    <property type="molecule type" value="Genomic_DNA"/>
</dbReference>
<accession>A0A2A2IH18</accession>
<evidence type="ECO:0000256" key="1">
    <source>
        <dbReference type="ARBA" id="ARBA00006817"/>
    </source>
</evidence>
<organism evidence="3 4">
    <name type="scientific">Virgibacillus profundi</name>
    <dbReference type="NCBI Taxonomy" id="2024555"/>
    <lineage>
        <taxon>Bacteria</taxon>
        <taxon>Bacillati</taxon>
        <taxon>Bacillota</taxon>
        <taxon>Bacilli</taxon>
        <taxon>Bacillales</taxon>
        <taxon>Bacillaceae</taxon>
        <taxon>Virgibacillus</taxon>
    </lineage>
</organism>
<dbReference type="SUPFAM" id="SSF55961">
    <property type="entry name" value="Bet v1-like"/>
    <property type="match status" value="1"/>
</dbReference>